<dbReference type="GO" id="GO:0003677">
    <property type="term" value="F:DNA binding"/>
    <property type="evidence" value="ECO:0007669"/>
    <property type="project" value="InterPro"/>
</dbReference>
<dbReference type="SMART" id="SM00421">
    <property type="entry name" value="HTH_LUXR"/>
    <property type="match status" value="1"/>
</dbReference>
<comment type="caution">
    <text evidence="3">The sequence shown here is derived from an EMBL/GenBank/DDBJ whole genome shotgun (WGS) entry which is preliminary data.</text>
</comment>
<feature type="compositionally biased region" description="Acidic residues" evidence="1">
    <location>
        <begin position="432"/>
        <end position="441"/>
    </location>
</feature>
<dbReference type="Proteomes" id="UP000472676">
    <property type="component" value="Unassembled WGS sequence"/>
</dbReference>
<dbReference type="InterPro" id="IPR016032">
    <property type="entry name" value="Sig_transdc_resp-reg_C-effctor"/>
</dbReference>
<dbReference type="InterPro" id="IPR036388">
    <property type="entry name" value="WH-like_DNA-bd_sf"/>
</dbReference>
<feature type="region of interest" description="Disordered" evidence="1">
    <location>
        <begin position="415"/>
        <end position="441"/>
    </location>
</feature>
<dbReference type="AlphaFoldDB" id="A0A6M2BVP2"/>
<name>A0A6M2BVP2_9GAMM</name>
<keyword evidence="4" id="KW-1185">Reference proteome</keyword>
<evidence type="ECO:0000256" key="1">
    <source>
        <dbReference type="SAM" id="MobiDB-lite"/>
    </source>
</evidence>
<dbReference type="Gene3D" id="1.10.10.10">
    <property type="entry name" value="Winged helix-like DNA-binding domain superfamily/Winged helix DNA-binding domain"/>
    <property type="match status" value="1"/>
</dbReference>
<gene>
    <name evidence="3" type="ORF">G7Y85_15630</name>
</gene>
<reference evidence="3 4" key="1">
    <citation type="journal article" date="2014" name="Int. J. Syst. Evol. Microbiol.">
        <title>Solimonas terrae sp. nov., isolated from soil.</title>
        <authorList>
            <person name="Kim S.J."/>
            <person name="Moon J.Y."/>
            <person name="Weon H.Y."/>
            <person name="Ahn J.H."/>
            <person name="Chen W.M."/>
            <person name="Kwon S.W."/>
        </authorList>
    </citation>
    <scope>NUCLEOTIDE SEQUENCE [LARGE SCALE GENOMIC DNA]</scope>
    <source>
        <strain evidence="3 4">KIS83-12</strain>
    </source>
</reference>
<organism evidence="3 4">
    <name type="scientific">Solimonas terrae</name>
    <dbReference type="NCBI Taxonomy" id="1396819"/>
    <lineage>
        <taxon>Bacteria</taxon>
        <taxon>Pseudomonadati</taxon>
        <taxon>Pseudomonadota</taxon>
        <taxon>Gammaproteobacteria</taxon>
        <taxon>Nevskiales</taxon>
        <taxon>Nevskiaceae</taxon>
        <taxon>Solimonas</taxon>
    </lineage>
</organism>
<protein>
    <submittedName>
        <fullName evidence="3">Helix-turn-helix transcriptional regulator</fullName>
    </submittedName>
</protein>
<evidence type="ECO:0000259" key="2">
    <source>
        <dbReference type="SMART" id="SM00421"/>
    </source>
</evidence>
<proteinExistence type="predicted"/>
<dbReference type="SUPFAM" id="SSF46894">
    <property type="entry name" value="C-terminal effector domain of the bipartite response regulators"/>
    <property type="match status" value="1"/>
</dbReference>
<dbReference type="EMBL" id="JAAMOW010000008">
    <property type="protein sequence ID" value="NGY06203.1"/>
    <property type="molecule type" value="Genomic_DNA"/>
</dbReference>
<dbReference type="RefSeq" id="WP_166259253.1">
    <property type="nucleotide sequence ID" value="NZ_JAAMOW010000008.1"/>
</dbReference>
<sequence>MIQIRKLSNCCVNTKRERRQIDGGEGMNFDAQKRLTEMQRRLPDLIERVYQAALEPEQWETVLAEAISLSDSRSARMLVLNERADAVHSSIKHNIDDQYHEQYVRYFVNKCPWRPELRNKPSGLLYSTYLDFSVKQPRFYRTEFYNDWAGPQDITHGMCGTVYQSRGLKVQFLIQRTRDAGHYGRGEQSLFNEQIVPHLRRALAMSKHIEEERTRNGATIRLAQNGLPFVLLDHECRLVHATEGAESILRRGTALRLQGRSLQACDAEADRRLQRILRRTAVSTPRQWLHAGGQLQCRSTQSPNVTQLLISPVHPSNRHLLVSDGLPLVAVLIHDPDERPQLDDRALSMRFGLTPAEARTAVLLADGLRAAQVADRLGLSLLTVRSRIRDIMSKTGTRRQAELVGLLLRATPAAASMGSRPRLTPDDATASSDDDAIGLRA</sequence>
<evidence type="ECO:0000313" key="4">
    <source>
        <dbReference type="Proteomes" id="UP000472676"/>
    </source>
</evidence>
<feature type="domain" description="HTH luxR-type" evidence="2">
    <location>
        <begin position="350"/>
        <end position="407"/>
    </location>
</feature>
<evidence type="ECO:0000313" key="3">
    <source>
        <dbReference type="EMBL" id="NGY06203.1"/>
    </source>
</evidence>
<accession>A0A6M2BVP2</accession>
<dbReference type="InterPro" id="IPR000792">
    <property type="entry name" value="Tscrpt_reg_LuxR_C"/>
</dbReference>
<dbReference type="GO" id="GO:0006355">
    <property type="term" value="P:regulation of DNA-templated transcription"/>
    <property type="evidence" value="ECO:0007669"/>
    <property type="project" value="InterPro"/>
</dbReference>